<dbReference type="AlphaFoldDB" id="A0A6P1M691"/>
<dbReference type="Proteomes" id="UP000464954">
    <property type="component" value="Chromosome"/>
</dbReference>
<dbReference type="RefSeq" id="WP_160628724.1">
    <property type="nucleotide sequence ID" value="NZ_CP047593.1"/>
</dbReference>
<evidence type="ECO:0000313" key="1">
    <source>
        <dbReference type="EMBL" id="QHI69542.1"/>
    </source>
</evidence>
<organism evidence="1 2">
    <name type="scientific">Tichowtungia aerotolerans</name>
    <dbReference type="NCBI Taxonomy" id="2697043"/>
    <lineage>
        <taxon>Bacteria</taxon>
        <taxon>Pseudomonadati</taxon>
        <taxon>Kiritimatiellota</taxon>
        <taxon>Tichowtungiia</taxon>
        <taxon>Tichowtungiales</taxon>
        <taxon>Tichowtungiaceae</taxon>
        <taxon>Tichowtungia</taxon>
    </lineage>
</organism>
<proteinExistence type="predicted"/>
<reference evidence="1 2" key="1">
    <citation type="submission" date="2020-01" db="EMBL/GenBank/DDBJ databases">
        <title>Ponticoccus aerotolerans gen. nov., sp. nov., an anaerobic bacterium and proposal of Ponticoccusceae fam. nov., Ponticoccusles ord. nov. and Ponticoccuse classis nov. in the phylum Kiritimatiellaeota.</title>
        <authorList>
            <person name="Zhou L.Y."/>
            <person name="Du Z.J."/>
        </authorList>
    </citation>
    <scope>NUCLEOTIDE SEQUENCE [LARGE SCALE GENOMIC DNA]</scope>
    <source>
        <strain evidence="1 2">S-5007</strain>
    </source>
</reference>
<dbReference type="KEGG" id="taer:GT409_08755"/>
<keyword evidence="2" id="KW-1185">Reference proteome</keyword>
<accession>A0A6P1M691</accession>
<name>A0A6P1M691_9BACT</name>
<dbReference type="EMBL" id="CP047593">
    <property type="protein sequence ID" value="QHI69542.1"/>
    <property type="molecule type" value="Genomic_DNA"/>
</dbReference>
<sequence>MNHWNGGKFWFFGISRTFWAGGGKICHLMEIPVFNGGKNRGFFWGCGCWIRKMPYGMEFPVIPLFQLFPESGIKVEKGWNVAAAQMEPTAPPGM</sequence>
<protein>
    <submittedName>
        <fullName evidence="1">Uncharacterized protein</fullName>
    </submittedName>
</protein>
<evidence type="ECO:0000313" key="2">
    <source>
        <dbReference type="Proteomes" id="UP000464954"/>
    </source>
</evidence>
<gene>
    <name evidence="1" type="ORF">GT409_08755</name>
</gene>